<dbReference type="InterPro" id="IPR000061">
    <property type="entry name" value="Surp"/>
</dbReference>
<dbReference type="Pfam" id="PF12230">
    <property type="entry name" value="PRP21_like_P"/>
    <property type="match status" value="1"/>
</dbReference>
<dbReference type="FunFam" id="1.10.10.790:FF:000001">
    <property type="entry name" value="Splicing factor 3a, subunit 1"/>
    <property type="match status" value="1"/>
</dbReference>
<comment type="subcellular location">
    <subcellularLocation>
        <location evidence="1">Nucleus</location>
    </subcellularLocation>
</comment>
<dbReference type="InterPro" id="IPR022030">
    <property type="entry name" value="SF3A1_dom"/>
</dbReference>
<evidence type="ECO:0000256" key="6">
    <source>
        <dbReference type="ARBA" id="ARBA00023242"/>
    </source>
</evidence>
<dbReference type="Gene3D" id="1.10.10.790">
    <property type="entry name" value="Surp module"/>
    <property type="match status" value="1"/>
</dbReference>
<evidence type="ECO:0000313" key="9">
    <source>
        <dbReference type="Proteomes" id="UP000887574"/>
    </source>
</evidence>
<reference evidence="10" key="1">
    <citation type="submission" date="2022-11" db="UniProtKB">
        <authorList>
            <consortium name="WormBaseParasite"/>
        </authorList>
    </citation>
    <scope>IDENTIFICATION</scope>
</reference>
<accession>A0A915DKX3</accession>
<keyword evidence="6" id="KW-0539">Nucleus</keyword>
<dbReference type="AlphaFoldDB" id="A0A915DKX3"/>
<evidence type="ECO:0000256" key="7">
    <source>
        <dbReference type="SAM" id="MobiDB-lite"/>
    </source>
</evidence>
<dbReference type="PANTHER" id="PTHR15316">
    <property type="entry name" value="SPLICEOSOME ASSOCIATED PROTEIN 114/SWAP SPLICING FACTOR-RELATED"/>
    <property type="match status" value="1"/>
</dbReference>
<dbReference type="SUPFAM" id="SSF109905">
    <property type="entry name" value="Surp module (SWAP domain)"/>
    <property type="match status" value="1"/>
</dbReference>
<dbReference type="WBParaSite" id="jg21075">
    <property type="protein sequence ID" value="jg21075"/>
    <property type="gene ID" value="jg21075"/>
</dbReference>
<organism evidence="9 10">
    <name type="scientific">Ditylenchus dipsaci</name>
    <dbReference type="NCBI Taxonomy" id="166011"/>
    <lineage>
        <taxon>Eukaryota</taxon>
        <taxon>Metazoa</taxon>
        <taxon>Ecdysozoa</taxon>
        <taxon>Nematoda</taxon>
        <taxon>Chromadorea</taxon>
        <taxon>Rhabditida</taxon>
        <taxon>Tylenchina</taxon>
        <taxon>Tylenchomorpha</taxon>
        <taxon>Sphaerularioidea</taxon>
        <taxon>Anguinidae</taxon>
        <taxon>Anguininae</taxon>
        <taxon>Ditylenchus</taxon>
    </lineage>
</organism>
<dbReference type="Pfam" id="PF01805">
    <property type="entry name" value="Surp"/>
    <property type="match status" value="1"/>
</dbReference>
<dbReference type="SMART" id="SM00648">
    <property type="entry name" value="SWAP"/>
    <property type="match status" value="1"/>
</dbReference>
<name>A0A915DKX3_9BILA</name>
<dbReference type="GO" id="GO:0071004">
    <property type="term" value="C:U2-type prespliceosome"/>
    <property type="evidence" value="ECO:0007669"/>
    <property type="project" value="TreeGrafter"/>
</dbReference>
<evidence type="ECO:0000256" key="2">
    <source>
        <dbReference type="ARBA" id="ARBA00022664"/>
    </source>
</evidence>
<keyword evidence="4" id="KW-0677">Repeat</keyword>
<dbReference type="InterPro" id="IPR035967">
    <property type="entry name" value="SWAP/Surp_sf"/>
</dbReference>
<sequence length="392" mass="44733">MTEISKSVSIANLPEAIRDHVEKSGLVLQQPPKEFKFFADPSTINAFDIDLIRLTALFVARNGRQFLTHLMSREAMNYQFDFLKPQHSNFKYFTELVEQYTKVLIPPRDTLEKLRQGNNKQAVLADVRYRVGWERYQRAMLDREFAEQERERLAYSQVDWHDFVVLHTIEFQPSETVGLPPLCSPKDVGTRIVLQQRTEELKHQSDAMEIESGSEEEEAEDDQFRKEDEVKSAVLPESAPRAFKQPFGQLSPPRDKQHSAYQITQPAPAAPLAGNVVIRDYNPKRVKLSGQPVENSYIISPLTNERVPAHKLQEHVQFNTVDPLYREQREREQMHREELVQANASGAEISLNIAKLAERRTDIFGVGAQGAVQTMIGKKLGEDEGPAGGKKI</sequence>
<dbReference type="GO" id="GO:0003723">
    <property type="term" value="F:RNA binding"/>
    <property type="evidence" value="ECO:0007669"/>
    <property type="project" value="InterPro"/>
</dbReference>
<dbReference type="GO" id="GO:0071013">
    <property type="term" value="C:catalytic step 2 spliceosome"/>
    <property type="evidence" value="ECO:0007669"/>
    <property type="project" value="TreeGrafter"/>
</dbReference>
<dbReference type="PROSITE" id="PS50128">
    <property type="entry name" value="SURP"/>
    <property type="match status" value="1"/>
</dbReference>
<proteinExistence type="predicted"/>
<keyword evidence="2" id="KW-0507">mRNA processing</keyword>
<dbReference type="PANTHER" id="PTHR15316:SF1">
    <property type="entry name" value="SPLICING FACTOR 3A SUBUNIT 1"/>
    <property type="match status" value="1"/>
</dbReference>
<evidence type="ECO:0000259" key="8">
    <source>
        <dbReference type="PROSITE" id="PS50128"/>
    </source>
</evidence>
<keyword evidence="3" id="KW-0747">Spliceosome</keyword>
<evidence type="ECO:0000313" key="10">
    <source>
        <dbReference type="WBParaSite" id="jg21075"/>
    </source>
</evidence>
<dbReference type="GO" id="GO:0005686">
    <property type="term" value="C:U2 snRNP"/>
    <property type="evidence" value="ECO:0007669"/>
    <property type="project" value="TreeGrafter"/>
</dbReference>
<feature type="compositionally biased region" description="Basic and acidic residues" evidence="7">
    <location>
        <begin position="222"/>
        <end position="231"/>
    </location>
</feature>
<evidence type="ECO:0000256" key="5">
    <source>
        <dbReference type="ARBA" id="ARBA00023187"/>
    </source>
</evidence>
<dbReference type="GO" id="GO:0045292">
    <property type="term" value="P:mRNA cis splicing, via spliceosome"/>
    <property type="evidence" value="ECO:0007669"/>
    <property type="project" value="InterPro"/>
</dbReference>
<keyword evidence="9" id="KW-1185">Reference proteome</keyword>
<dbReference type="Proteomes" id="UP000887574">
    <property type="component" value="Unplaced"/>
</dbReference>
<keyword evidence="5" id="KW-0508">mRNA splicing</keyword>
<feature type="domain" description="SURP motif" evidence="8">
    <location>
        <begin position="51"/>
        <end position="93"/>
    </location>
</feature>
<evidence type="ECO:0000256" key="3">
    <source>
        <dbReference type="ARBA" id="ARBA00022728"/>
    </source>
</evidence>
<feature type="region of interest" description="Disordered" evidence="7">
    <location>
        <begin position="200"/>
        <end position="261"/>
    </location>
</feature>
<evidence type="ECO:0000256" key="1">
    <source>
        <dbReference type="ARBA" id="ARBA00004123"/>
    </source>
</evidence>
<evidence type="ECO:0000256" key="4">
    <source>
        <dbReference type="ARBA" id="ARBA00022737"/>
    </source>
</evidence>
<dbReference type="GO" id="GO:0000381">
    <property type="term" value="P:regulation of alternative mRNA splicing, via spliceosome"/>
    <property type="evidence" value="ECO:0007669"/>
    <property type="project" value="TreeGrafter"/>
</dbReference>
<feature type="compositionally biased region" description="Acidic residues" evidence="7">
    <location>
        <begin position="208"/>
        <end position="221"/>
    </location>
</feature>
<dbReference type="InterPro" id="IPR045146">
    <property type="entry name" value="SF3A1"/>
</dbReference>
<protein>
    <submittedName>
        <fullName evidence="10">SURP motif domain-containing protein</fullName>
    </submittedName>
</protein>